<comment type="pathway">
    <text evidence="13">tRNA modification; N(7)-methylguanine-tRNA biosynthesis.</text>
</comment>
<dbReference type="EMBL" id="CAJPEV010001256">
    <property type="protein sequence ID" value="CAG0891679.1"/>
    <property type="molecule type" value="Genomic_DNA"/>
</dbReference>
<dbReference type="PANTHER" id="PTHR16288">
    <property type="entry name" value="WD40 REPEAT PROTEIN 4"/>
    <property type="match status" value="1"/>
</dbReference>
<dbReference type="InterPro" id="IPR023485">
    <property type="entry name" value="Ptyr_pPase"/>
</dbReference>
<evidence type="ECO:0000256" key="3">
    <source>
        <dbReference type="ARBA" id="ARBA00011063"/>
    </source>
</evidence>
<dbReference type="FunFam" id="3.40.50.2300:FF:000105">
    <property type="entry name" value="Low molecular weight phosphotyrosine protein"/>
    <property type="match status" value="1"/>
</dbReference>
<evidence type="ECO:0000256" key="2">
    <source>
        <dbReference type="ARBA" id="ARBA00004496"/>
    </source>
</evidence>
<gene>
    <name evidence="17" type="ORF">DSTB1V02_LOCUS6694</name>
</gene>
<proteinExistence type="inferred from homology"/>
<keyword evidence="7 13" id="KW-0677">Repeat</keyword>
<dbReference type="Pfam" id="PF01451">
    <property type="entry name" value="LMWPc"/>
    <property type="match status" value="1"/>
</dbReference>
<dbReference type="SMART" id="SM00226">
    <property type="entry name" value="LMWPc"/>
    <property type="match status" value="1"/>
</dbReference>
<evidence type="ECO:0000313" key="18">
    <source>
        <dbReference type="Proteomes" id="UP000677054"/>
    </source>
</evidence>
<dbReference type="PANTHER" id="PTHR16288:SF0">
    <property type="entry name" value="TRNA (GUANINE-N(7)-)-METHYLTRANSFERASE NON-CATALYTIC SUBUNIT WDR4"/>
    <property type="match status" value="1"/>
</dbReference>
<keyword evidence="9" id="KW-0904">Protein phosphatase</keyword>
<evidence type="ECO:0000256" key="10">
    <source>
        <dbReference type="ARBA" id="ARBA00023242"/>
    </source>
</evidence>
<keyword evidence="18" id="KW-1185">Reference proteome</keyword>
<reference evidence="17" key="1">
    <citation type="submission" date="2020-11" db="EMBL/GenBank/DDBJ databases">
        <authorList>
            <person name="Tran Van P."/>
        </authorList>
    </citation>
    <scope>NUCLEOTIDE SEQUENCE</scope>
</reference>
<dbReference type="GO" id="GO:0005634">
    <property type="term" value="C:nucleus"/>
    <property type="evidence" value="ECO:0007669"/>
    <property type="project" value="UniProtKB-SubCell"/>
</dbReference>
<dbReference type="OrthoDB" id="3388at2759"/>
<protein>
    <recommendedName>
        <fullName evidence="13">tRNA (guanine-N(7)-)-methyltransferase non-catalytic subunit</fullName>
    </recommendedName>
    <alternativeName>
        <fullName evidence="13">WD repeat-containing protein 4 homolog</fullName>
    </alternativeName>
</protein>
<dbReference type="InterPro" id="IPR036196">
    <property type="entry name" value="Ptyr_pPase_sf"/>
</dbReference>
<comment type="similarity">
    <text evidence="3">Belongs to the low molecular weight phosphotyrosine protein phosphatase family.</text>
</comment>
<evidence type="ECO:0000256" key="4">
    <source>
        <dbReference type="ARBA" id="ARBA00022490"/>
    </source>
</evidence>
<dbReference type="InterPro" id="IPR015943">
    <property type="entry name" value="WD40/YVTN_repeat-like_dom_sf"/>
</dbReference>
<comment type="function">
    <text evidence="13">Required for the formation of N(7)-methylguanine at position 46 (m7G46) in tRNA. In the complex, it is required to stabilize and induce conformational changes of the catalytic subunit.</text>
</comment>
<sequence>MKLKPRTPQPDVERRERLALVLHCGCPMDIAMLRISYGPPNTSSSVESNLAKILPLHITKSVRNNRNICRSPIAEAVFVQTLEKKGLKDKWTADSAALGDWHVGNTPDRRARNCMKKNGVPMDHKARQVDREDFFKFDWIFGMDEENIQALNRISPKGHKAKIELLGKYDPEKELIIRDPYYFLSCQEIDGGAHFLHLLSGSKALIIHQNENSGTCREKILDTARYKVHVTKGNNQDDANGQLEKPCKKSKLKNDALELTGACVSPNGKFLATVDSVKQLTVWDVSTWGVQHVWALQKRAYCIQWNRDSSSLLLADKAGDVYSYSVEPYKAAGSLILGHVSMLMDMALTKEEDYIVTCDRDEKIRVSHYPNAYDIHGFCLGHTECVLQLEFLPEDANILISSSADCTIRFWDYHKCQELFCLDCRGSIEKQLKLNMKIETSEKKKQPDHPPIQRFLMWRKYLLVSIYKVPVIFLYEVERTKTGISVQLHQTHALALPLVDVCMLPVGHLCIFLSNFTITIHHVQNNRLECDTDPSKEDLPLIRQLMDAVSREKHLLSAVNWESAQELFLSLYKSWYDNVEEYQQKKMMRLQELKETKPPPRKVMKMESMAGSTV</sequence>
<dbReference type="UniPathway" id="UPA00989"/>
<dbReference type="Gene3D" id="2.130.10.10">
    <property type="entry name" value="YVTN repeat-like/Quinoprotein amine dehydrogenase"/>
    <property type="match status" value="1"/>
</dbReference>
<evidence type="ECO:0000256" key="14">
    <source>
        <dbReference type="PIRSR" id="PIRSR617867-1"/>
    </source>
</evidence>
<evidence type="ECO:0000256" key="13">
    <source>
        <dbReference type="HAMAP-Rule" id="MF_03056"/>
    </source>
</evidence>
<dbReference type="CDD" id="cd16343">
    <property type="entry name" value="LMWPTP"/>
    <property type="match status" value="1"/>
</dbReference>
<evidence type="ECO:0000256" key="15">
    <source>
        <dbReference type="PROSITE-ProRule" id="PRU00221"/>
    </source>
</evidence>
<dbReference type="GO" id="GO:0106004">
    <property type="term" value="P:tRNA (guanine-N7)-methylation"/>
    <property type="evidence" value="ECO:0007669"/>
    <property type="project" value="UniProtKB-UniRule"/>
</dbReference>
<dbReference type="GO" id="GO:0004726">
    <property type="term" value="F:non-membrane spanning protein tyrosine phosphatase activity"/>
    <property type="evidence" value="ECO:0007669"/>
    <property type="project" value="InterPro"/>
</dbReference>
<keyword evidence="8" id="KW-0378">Hydrolase</keyword>
<dbReference type="GO" id="GO:0005829">
    <property type="term" value="C:cytosol"/>
    <property type="evidence" value="ECO:0007669"/>
    <property type="project" value="TreeGrafter"/>
</dbReference>
<dbReference type="HAMAP" id="MF_03056">
    <property type="entry name" value="TRM82"/>
    <property type="match status" value="1"/>
</dbReference>
<accession>A0A7R8XGP3</accession>
<evidence type="ECO:0000256" key="8">
    <source>
        <dbReference type="ARBA" id="ARBA00022801"/>
    </source>
</evidence>
<dbReference type="Gene3D" id="3.40.50.2300">
    <property type="match status" value="1"/>
</dbReference>
<keyword evidence="5 13" id="KW-0853">WD repeat</keyword>
<dbReference type="SMART" id="SM00320">
    <property type="entry name" value="WD40"/>
    <property type="match status" value="4"/>
</dbReference>
<dbReference type="InterPro" id="IPR001680">
    <property type="entry name" value="WD40_rpt"/>
</dbReference>
<dbReference type="InterPro" id="IPR028884">
    <property type="entry name" value="Trm82"/>
</dbReference>
<comment type="function">
    <text evidence="11">Required for the Mettl1-dependent formation of N(7)-methylguanine at position 46 (m7G46) in tRNA. In the Mettl1-wuho methyltransferase complex, it is required to stabilize and induce conformational changes of the catalytic subunit. Required for binding of nanos mRNA and repression of translation by the mei-P26-bgcn-bam-sxl complex. May cooperate with mei-P26 and nanos to derepress the BMP signaling pathway. May cooperate with mei-P26 to suppress expression of a subset of microRNAs. May cooperate with mei-P26 to regulate bam expression levels in germline cells during gametogenesis. Required to promote mitosis to meiosis transition during gametogenesis. May regulate germline cell division in part by regulating ribosome biogenesis.</text>
</comment>
<organism evidence="17">
    <name type="scientific">Darwinula stevensoni</name>
    <dbReference type="NCBI Taxonomy" id="69355"/>
    <lineage>
        <taxon>Eukaryota</taxon>
        <taxon>Metazoa</taxon>
        <taxon>Ecdysozoa</taxon>
        <taxon>Arthropoda</taxon>
        <taxon>Crustacea</taxon>
        <taxon>Oligostraca</taxon>
        <taxon>Ostracoda</taxon>
        <taxon>Podocopa</taxon>
        <taxon>Podocopida</taxon>
        <taxon>Darwinulocopina</taxon>
        <taxon>Darwinuloidea</taxon>
        <taxon>Darwinulidae</taxon>
        <taxon>Darwinula</taxon>
    </lineage>
</organism>
<dbReference type="SUPFAM" id="SSF50978">
    <property type="entry name" value="WD40 repeat-like"/>
    <property type="match status" value="1"/>
</dbReference>
<feature type="repeat" description="WD" evidence="15">
    <location>
        <begin position="379"/>
        <end position="412"/>
    </location>
</feature>
<comment type="subcellular location">
    <subcellularLocation>
        <location evidence="2">Cytoplasm</location>
    </subcellularLocation>
    <subcellularLocation>
        <location evidence="1 13">Nucleus</location>
    </subcellularLocation>
</comment>
<evidence type="ECO:0000256" key="5">
    <source>
        <dbReference type="ARBA" id="ARBA00022574"/>
    </source>
</evidence>
<keyword evidence="10 13" id="KW-0539">Nucleus</keyword>
<dbReference type="GO" id="GO:0043527">
    <property type="term" value="C:tRNA methyltransferase complex"/>
    <property type="evidence" value="ECO:0007669"/>
    <property type="project" value="TreeGrafter"/>
</dbReference>
<dbReference type="InterPro" id="IPR036322">
    <property type="entry name" value="WD40_repeat_dom_sf"/>
</dbReference>
<keyword evidence="6 13" id="KW-0819">tRNA processing</keyword>
<dbReference type="Proteomes" id="UP000677054">
    <property type="component" value="Unassembled WGS sequence"/>
</dbReference>
<evidence type="ECO:0000256" key="12">
    <source>
        <dbReference type="ARBA" id="ARBA00093542"/>
    </source>
</evidence>
<dbReference type="GO" id="GO:0003993">
    <property type="term" value="F:acid phosphatase activity"/>
    <property type="evidence" value="ECO:0007669"/>
    <property type="project" value="InterPro"/>
</dbReference>
<keyword evidence="4" id="KW-0963">Cytoplasm</keyword>
<dbReference type="SUPFAM" id="SSF52788">
    <property type="entry name" value="Phosphotyrosine protein phosphatases I"/>
    <property type="match status" value="1"/>
</dbReference>
<evidence type="ECO:0000256" key="1">
    <source>
        <dbReference type="ARBA" id="ARBA00004123"/>
    </source>
</evidence>
<evidence type="ECO:0000256" key="7">
    <source>
        <dbReference type="ARBA" id="ARBA00022737"/>
    </source>
</evidence>
<dbReference type="PROSITE" id="PS50294">
    <property type="entry name" value="WD_REPEATS_REGION"/>
    <property type="match status" value="1"/>
</dbReference>
<dbReference type="InterPro" id="IPR002115">
    <property type="entry name" value="Tyr_Pase_low_mol_wt_mml"/>
</dbReference>
<dbReference type="AlphaFoldDB" id="A0A7R8XGP3"/>
<evidence type="ECO:0000313" key="17">
    <source>
        <dbReference type="EMBL" id="CAD7246851.1"/>
    </source>
</evidence>
<dbReference type="Pfam" id="PF00400">
    <property type="entry name" value="WD40"/>
    <property type="match status" value="1"/>
</dbReference>
<name>A0A7R8XGP3_9CRUS</name>
<dbReference type="EMBL" id="LR900773">
    <property type="protein sequence ID" value="CAD7246851.1"/>
    <property type="molecule type" value="Genomic_DNA"/>
</dbReference>
<evidence type="ECO:0000256" key="11">
    <source>
        <dbReference type="ARBA" id="ARBA00093337"/>
    </source>
</evidence>
<feature type="active site" description="Proton donor" evidence="14">
    <location>
        <position position="179"/>
    </location>
</feature>
<feature type="domain" description="Phosphotyrosine protein phosphatase I" evidence="16">
    <location>
        <begin position="66"/>
        <end position="199"/>
    </location>
</feature>
<dbReference type="InterPro" id="IPR017867">
    <property type="entry name" value="Tyr_phospatase_low_mol_wt"/>
</dbReference>
<comment type="subunit">
    <text evidence="12">Forms a heterodimer with the catalytic subunit Mettl1. Interacts with mei-P26 and weakly interacts with bgcn; required for the function or formation of the mei-P26-bgcn-bam-sxl complex. Interacts with nanos; may be involved in mei-P26-dependent derepression of the BMP signaling pathway. Interacts with Myc; the interaction may be mediated by mei-P26 and may be involved in the regulation of ribosome biogenesis.</text>
</comment>
<evidence type="ECO:0000256" key="9">
    <source>
        <dbReference type="ARBA" id="ARBA00022912"/>
    </source>
</evidence>
<comment type="similarity">
    <text evidence="13">Belongs to the WD repeat TRM82 family.</text>
</comment>
<evidence type="ECO:0000256" key="6">
    <source>
        <dbReference type="ARBA" id="ARBA00022694"/>
    </source>
</evidence>
<evidence type="ECO:0000259" key="16">
    <source>
        <dbReference type="SMART" id="SM00226"/>
    </source>
</evidence>
<dbReference type="PROSITE" id="PS50082">
    <property type="entry name" value="WD_REPEATS_2"/>
    <property type="match status" value="1"/>
</dbReference>
<dbReference type="PRINTS" id="PR00720">
    <property type="entry name" value="MAMMALPTPASE"/>
</dbReference>
<feature type="active site" evidence="14">
    <location>
        <position position="70"/>
    </location>
</feature>
<dbReference type="PRINTS" id="PR00719">
    <property type="entry name" value="LMWPTPASE"/>
</dbReference>